<proteinExistence type="inferred from homology"/>
<comment type="cofactor">
    <cofactor evidence="1">
        <name>Zn(2+)</name>
        <dbReference type="ChEBI" id="CHEBI:29105"/>
    </cofactor>
</comment>
<organism evidence="18">
    <name type="scientific">hydrothermal vent metagenome</name>
    <dbReference type="NCBI Taxonomy" id="652676"/>
    <lineage>
        <taxon>unclassified sequences</taxon>
        <taxon>metagenomes</taxon>
        <taxon>ecological metagenomes</taxon>
    </lineage>
</organism>
<dbReference type="InterPro" id="IPR027417">
    <property type="entry name" value="P-loop_NTPase"/>
</dbReference>
<keyword evidence="8" id="KW-0547">Nucleotide-binding</keyword>
<feature type="domain" description="AAA+ ATPase" evidence="17">
    <location>
        <begin position="190"/>
        <end position="329"/>
    </location>
</feature>
<dbReference type="Pfam" id="PF00004">
    <property type="entry name" value="AAA"/>
    <property type="match status" value="1"/>
</dbReference>
<keyword evidence="5" id="KW-0645">Protease</keyword>
<dbReference type="CDD" id="cd19501">
    <property type="entry name" value="RecA-like_FtsH"/>
    <property type="match status" value="1"/>
</dbReference>
<dbReference type="GO" id="GO:0016887">
    <property type="term" value="F:ATP hydrolysis activity"/>
    <property type="evidence" value="ECO:0007669"/>
    <property type="project" value="InterPro"/>
</dbReference>
<dbReference type="Gene3D" id="1.20.58.760">
    <property type="entry name" value="Peptidase M41"/>
    <property type="match status" value="1"/>
</dbReference>
<evidence type="ECO:0000256" key="9">
    <source>
        <dbReference type="ARBA" id="ARBA00022801"/>
    </source>
</evidence>
<dbReference type="NCBIfam" id="TIGR01241">
    <property type="entry name" value="FtsH_fam"/>
    <property type="match status" value="1"/>
</dbReference>
<keyword evidence="9" id="KW-0378">Hydrolase</keyword>
<dbReference type="GO" id="GO:0006508">
    <property type="term" value="P:proteolysis"/>
    <property type="evidence" value="ECO:0007669"/>
    <property type="project" value="UniProtKB-KW"/>
</dbReference>
<dbReference type="GO" id="GO:0030163">
    <property type="term" value="P:protein catabolic process"/>
    <property type="evidence" value="ECO:0007669"/>
    <property type="project" value="TreeGrafter"/>
</dbReference>
<dbReference type="SMART" id="SM00382">
    <property type="entry name" value="AAA"/>
    <property type="match status" value="1"/>
</dbReference>
<dbReference type="PROSITE" id="PS00674">
    <property type="entry name" value="AAA"/>
    <property type="match status" value="1"/>
</dbReference>
<evidence type="ECO:0000256" key="7">
    <source>
        <dbReference type="ARBA" id="ARBA00022723"/>
    </source>
</evidence>
<keyword evidence="13" id="KW-0482">Metalloprotease</keyword>
<sequence length="654" mass="71704">MNNDMLKNMLIWAVAAMVLMSVFNHFSGQGSVASSRVDYSDFIDQIHQGQVSQVSIEGPTIRGVYTDGKAFTTYNPGDPGLMGDLLDNRVKVSAKPPEKQSVLMQIFISWFPMLLLIGVWIFFMKSMGGGMGGKGGPMSFGKSKAKMLSDDQIKVTLDDVAGADEAKQEVGEIIDFLKDPGKYQNLGGNIPRGVLMVGPPGTGKTLLAKAIAGEAKVPFFTISGSDFVEMFVGVGASRVRDMFEQAKAHAPCIIFIDEIDAVGRSRGSGMGGGNDEREQTLNQLLVEMDGFEGNEGVIVIAATNRADVLDTALLRPGRFDRQVTVGLPDIKGREQILKVHMRKVPLSDDVKPAYIARGTPGFSGADLANLINEAALFAARNNDKLVTQKHFEQAKDKILMGVERKSMIMNDKERRMTAYHEAGHAIVGYLMPEHDPVYKVSIMPRGQALGVTMYLPEEDSYSYSKQKLESQLSSLYGGRVAEEQVYGSDLVTTGASNDIERATHIARNMVTKWGLSDNLGPLLYEEEDNGFMGSSRNANVSEEISKSIDVEIRNLIDRNYKRAQDILKEHADKLEVMTETLMEFETIDADQIKNIMEGLPAGKPKDWDESDDEGFEQPENVAMEQVSKDEKSDDSVSDDLSGDGVPESGEPKLH</sequence>
<dbReference type="GO" id="GO:0004176">
    <property type="term" value="F:ATP-dependent peptidase activity"/>
    <property type="evidence" value="ECO:0007669"/>
    <property type="project" value="InterPro"/>
</dbReference>
<dbReference type="GO" id="GO:0005886">
    <property type="term" value="C:plasma membrane"/>
    <property type="evidence" value="ECO:0007669"/>
    <property type="project" value="TreeGrafter"/>
</dbReference>
<dbReference type="SUPFAM" id="SSF140990">
    <property type="entry name" value="FtsH protease domain-like"/>
    <property type="match status" value="1"/>
</dbReference>
<evidence type="ECO:0000256" key="2">
    <source>
        <dbReference type="ARBA" id="ARBA00004370"/>
    </source>
</evidence>
<accession>A0A3B0WPF3</accession>
<feature type="transmembrane region" description="Helical" evidence="16">
    <location>
        <begin position="102"/>
        <end position="123"/>
    </location>
</feature>
<dbReference type="InterPro" id="IPR037219">
    <property type="entry name" value="Peptidase_M41-like"/>
</dbReference>
<evidence type="ECO:0000256" key="12">
    <source>
        <dbReference type="ARBA" id="ARBA00022989"/>
    </source>
</evidence>
<evidence type="ECO:0000256" key="13">
    <source>
        <dbReference type="ARBA" id="ARBA00023049"/>
    </source>
</evidence>
<dbReference type="Gene3D" id="3.30.720.210">
    <property type="match status" value="1"/>
</dbReference>
<evidence type="ECO:0000256" key="15">
    <source>
        <dbReference type="SAM" id="MobiDB-lite"/>
    </source>
</evidence>
<evidence type="ECO:0000256" key="6">
    <source>
        <dbReference type="ARBA" id="ARBA00022692"/>
    </source>
</evidence>
<name>A0A3B0WPF3_9ZZZZ</name>
<dbReference type="InterPro" id="IPR003959">
    <property type="entry name" value="ATPase_AAA_core"/>
</dbReference>
<evidence type="ECO:0000256" key="4">
    <source>
        <dbReference type="ARBA" id="ARBA00022475"/>
    </source>
</evidence>
<gene>
    <name evidence="18" type="ORF">MNBD_GAMMA04-1637</name>
</gene>
<keyword evidence="6 16" id="KW-0812">Transmembrane</keyword>
<dbReference type="InterPro" id="IPR003593">
    <property type="entry name" value="AAA+_ATPase"/>
</dbReference>
<dbReference type="GO" id="GO:0004222">
    <property type="term" value="F:metalloendopeptidase activity"/>
    <property type="evidence" value="ECO:0007669"/>
    <property type="project" value="InterPro"/>
</dbReference>
<keyword evidence="18" id="KW-0131">Cell cycle</keyword>
<dbReference type="Pfam" id="PF06480">
    <property type="entry name" value="FtsH_ext"/>
    <property type="match status" value="1"/>
</dbReference>
<dbReference type="InterPro" id="IPR005936">
    <property type="entry name" value="FtsH"/>
</dbReference>
<dbReference type="InterPro" id="IPR000642">
    <property type="entry name" value="Peptidase_M41"/>
</dbReference>
<keyword evidence="7" id="KW-0479">Metal-binding</keyword>
<dbReference type="Gene3D" id="3.40.50.300">
    <property type="entry name" value="P-loop containing nucleotide triphosphate hydrolases"/>
    <property type="match status" value="1"/>
</dbReference>
<keyword evidence="12 16" id="KW-1133">Transmembrane helix</keyword>
<evidence type="ECO:0000256" key="3">
    <source>
        <dbReference type="ARBA" id="ARBA00010044"/>
    </source>
</evidence>
<dbReference type="FunFam" id="1.10.8.60:FF:000001">
    <property type="entry name" value="ATP-dependent zinc metalloprotease FtsH"/>
    <property type="match status" value="1"/>
</dbReference>
<dbReference type="Pfam" id="PF17862">
    <property type="entry name" value="AAA_lid_3"/>
    <property type="match status" value="1"/>
</dbReference>
<evidence type="ECO:0000256" key="14">
    <source>
        <dbReference type="ARBA" id="ARBA00023136"/>
    </source>
</evidence>
<comment type="similarity">
    <text evidence="3">In the C-terminal section; belongs to the peptidase M41 family.</text>
</comment>
<dbReference type="Gene3D" id="1.10.8.60">
    <property type="match status" value="1"/>
</dbReference>
<keyword evidence="14 16" id="KW-0472">Membrane</keyword>
<evidence type="ECO:0000256" key="16">
    <source>
        <dbReference type="SAM" id="Phobius"/>
    </source>
</evidence>
<evidence type="ECO:0000256" key="5">
    <source>
        <dbReference type="ARBA" id="ARBA00022670"/>
    </source>
</evidence>
<reference evidence="18" key="1">
    <citation type="submission" date="2018-06" db="EMBL/GenBank/DDBJ databases">
        <authorList>
            <person name="Zhirakovskaya E."/>
        </authorList>
    </citation>
    <scope>NUCLEOTIDE SEQUENCE</scope>
</reference>
<dbReference type="HAMAP" id="MF_01458">
    <property type="entry name" value="FtsH"/>
    <property type="match status" value="1"/>
</dbReference>
<keyword evidence="10" id="KW-0862">Zinc</keyword>
<dbReference type="GO" id="GO:0008270">
    <property type="term" value="F:zinc ion binding"/>
    <property type="evidence" value="ECO:0007669"/>
    <property type="project" value="InterPro"/>
</dbReference>
<keyword evidence="18" id="KW-0132">Cell division</keyword>
<evidence type="ECO:0000313" key="18">
    <source>
        <dbReference type="EMBL" id="VAW45564.1"/>
    </source>
</evidence>
<dbReference type="PANTHER" id="PTHR23076:SF97">
    <property type="entry name" value="ATP-DEPENDENT ZINC METALLOPROTEASE YME1L1"/>
    <property type="match status" value="1"/>
</dbReference>
<evidence type="ECO:0000256" key="11">
    <source>
        <dbReference type="ARBA" id="ARBA00022840"/>
    </source>
</evidence>
<dbReference type="SUPFAM" id="SSF52540">
    <property type="entry name" value="P-loop containing nucleoside triphosphate hydrolases"/>
    <property type="match status" value="1"/>
</dbReference>
<evidence type="ECO:0000259" key="17">
    <source>
        <dbReference type="SMART" id="SM00382"/>
    </source>
</evidence>
<dbReference type="EMBL" id="UOFB01000091">
    <property type="protein sequence ID" value="VAW45564.1"/>
    <property type="molecule type" value="Genomic_DNA"/>
</dbReference>
<dbReference type="GO" id="GO:0005524">
    <property type="term" value="F:ATP binding"/>
    <property type="evidence" value="ECO:0007669"/>
    <property type="project" value="UniProtKB-KW"/>
</dbReference>
<dbReference type="PANTHER" id="PTHR23076">
    <property type="entry name" value="METALLOPROTEASE M41 FTSH"/>
    <property type="match status" value="1"/>
</dbReference>
<keyword evidence="4" id="KW-1003">Cell membrane</keyword>
<dbReference type="FunFam" id="1.20.58.760:FF:000001">
    <property type="entry name" value="ATP-dependent zinc metalloprotease FtsH"/>
    <property type="match status" value="1"/>
</dbReference>
<evidence type="ECO:0000256" key="8">
    <source>
        <dbReference type="ARBA" id="ARBA00022741"/>
    </source>
</evidence>
<protein>
    <submittedName>
        <fullName evidence="18">Cell division protein FtsH</fullName>
    </submittedName>
</protein>
<dbReference type="InterPro" id="IPR011546">
    <property type="entry name" value="Pept_M41_FtsH_extracell"/>
</dbReference>
<evidence type="ECO:0000256" key="10">
    <source>
        <dbReference type="ARBA" id="ARBA00022833"/>
    </source>
</evidence>
<dbReference type="AlphaFoldDB" id="A0A3B0WPF3"/>
<feature type="region of interest" description="Disordered" evidence="15">
    <location>
        <begin position="598"/>
        <end position="654"/>
    </location>
</feature>
<dbReference type="FunFam" id="3.40.50.300:FF:000001">
    <property type="entry name" value="ATP-dependent zinc metalloprotease FtsH"/>
    <property type="match status" value="1"/>
</dbReference>
<evidence type="ECO:0000256" key="1">
    <source>
        <dbReference type="ARBA" id="ARBA00001947"/>
    </source>
</evidence>
<dbReference type="GO" id="GO:0051301">
    <property type="term" value="P:cell division"/>
    <property type="evidence" value="ECO:0007669"/>
    <property type="project" value="UniProtKB-KW"/>
</dbReference>
<comment type="subcellular location">
    <subcellularLocation>
        <location evidence="2">Membrane</location>
    </subcellularLocation>
</comment>
<dbReference type="InterPro" id="IPR003960">
    <property type="entry name" value="ATPase_AAA_CS"/>
</dbReference>
<dbReference type="InterPro" id="IPR041569">
    <property type="entry name" value="AAA_lid_3"/>
</dbReference>
<keyword evidence="11" id="KW-0067">ATP-binding</keyword>
<dbReference type="Pfam" id="PF01434">
    <property type="entry name" value="Peptidase_M41"/>
    <property type="match status" value="1"/>
</dbReference>